<keyword evidence="2" id="KW-1185">Reference proteome</keyword>
<dbReference type="Proteomes" id="UP000305067">
    <property type="component" value="Unassembled WGS sequence"/>
</dbReference>
<dbReference type="EMBL" id="ML178879">
    <property type="protein sequence ID" value="TFK95613.1"/>
    <property type="molecule type" value="Genomic_DNA"/>
</dbReference>
<sequence>MAEHIMDLNGVLGVDIKLEGTIQLTMPNGDHRTHPLANDVHSVYRTENSLFNVANSSTALSLQQSCPEILPFSIPCPSSTALPSYQDSLTESRQQASEVNASFFAGDLPPTLNIPLHNSACMIRHVTVVYSLVLTIWLRRLGSRVPLGPGTCMIERGDAATAPPKARFKKQFSIPVIYRPRARPQSPAIQRLSTITTQPDRWREVSWRTKQLGRGTSVTSQPLTVKLTIPAPFIFTAFQRLPFHLHVDCHSTALKEHLLRQDPNTPRFELEVSLIREFIVEPPMQYSTSSRYRGVRRAVLGKSQLTMVENPAESTVVAWAGAIVWLKGNSTFAGFGSFEGNVLSAEDRIVVAVRHFSTINTKETSVLRGLFQVRGSGKPDEVQEFSQDVRVITDLPGAEATQ</sequence>
<dbReference type="AlphaFoldDB" id="A0A5C3QAX3"/>
<name>A0A5C3QAX3_9AGAR</name>
<protein>
    <submittedName>
        <fullName evidence="1">Uncharacterized protein</fullName>
    </submittedName>
</protein>
<dbReference type="OrthoDB" id="3252135at2759"/>
<gene>
    <name evidence="1" type="ORF">BDV98DRAFT_375880</name>
</gene>
<accession>A0A5C3QAX3</accession>
<evidence type="ECO:0000313" key="2">
    <source>
        <dbReference type="Proteomes" id="UP000305067"/>
    </source>
</evidence>
<proteinExistence type="predicted"/>
<organism evidence="1 2">
    <name type="scientific">Pterulicium gracile</name>
    <dbReference type="NCBI Taxonomy" id="1884261"/>
    <lineage>
        <taxon>Eukaryota</taxon>
        <taxon>Fungi</taxon>
        <taxon>Dikarya</taxon>
        <taxon>Basidiomycota</taxon>
        <taxon>Agaricomycotina</taxon>
        <taxon>Agaricomycetes</taxon>
        <taxon>Agaricomycetidae</taxon>
        <taxon>Agaricales</taxon>
        <taxon>Pleurotineae</taxon>
        <taxon>Pterulaceae</taxon>
        <taxon>Pterulicium</taxon>
    </lineage>
</organism>
<reference evidence="1 2" key="1">
    <citation type="journal article" date="2019" name="Nat. Ecol. Evol.">
        <title>Megaphylogeny resolves global patterns of mushroom evolution.</title>
        <authorList>
            <person name="Varga T."/>
            <person name="Krizsan K."/>
            <person name="Foldi C."/>
            <person name="Dima B."/>
            <person name="Sanchez-Garcia M."/>
            <person name="Sanchez-Ramirez S."/>
            <person name="Szollosi G.J."/>
            <person name="Szarkandi J.G."/>
            <person name="Papp V."/>
            <person name="Albert L."/>
            <person name="Andreopoulos W."/>
            <person name="Angelini C."/>
            <person name="Antonin V."/>
            <person name="Barry K.W."/>
            <person name="Bougher N.L."/>
            <person name="Buchanan P."/>
            <person name="Buyck B."/>
            <person name="Bense V."/>
            <person name="Catcheside P."/>
            <person name="Chovatia M."/>
            <person name="Cooper J."/>
            <person name="Damon W."/>
            <person name="Desjardin D."/>
            <person name="Finy P."/>
            <person name="Geml J."/>
            <person name="Haridas S."/>
            <person name="Hughes K."/>
            <person name="Justo A."/>
            <person name="Karasinski D."/>
            <person name="Kautmanova I."/>
            <person name="Kiss B."/>
            <person name="Kocsube S."/>
            <person name="Kotiranta H."/>
            <person name="LaButti K.M."/>
            <person name="Lechner B.E."/>
            <person name="Liimatainen K."/>
            <person name="Lipzen A."/>
            <person name="Lukacs Z."/>
            <person name="Mihaltcheva S."/>
            <person name="Morgado L.N."/>
            <person name="Niskanen T."/>
            <person name="Noordeloos M.E."/>
            <person name="Ohm R.A."/>
            <person name="Ortiz-Santana B."/>
            <person name="Ovrebo C."/>
            <person name="Racz N."/>
            <person name="Riley R."/>
            <person name="Savchenko A."/>
            <person name="Shiryaev A."/>
            <person name="Soop K."/>
            <person name="Spirin V."/>
            <person name="Szebenyi C."/>
            <person name="Tomsovsky M."/>
            <person name="Tulloss R.E."/>
            <person name="Uehling J."/>
            <person name="Grigoriev I.V."/>
            <person name="Vagvolgyi C."/>
            <person name="Papp T."/>
            <person name="Martin F.M."/>
            <person name="Miettinen O."/>
            <person name="Hibbett D.S."/>
            <person name="Nagy L.G."/>
        </authorList>
    </citation>
    <scope>NUCLEOTIDE SEQUENCE [LARGE SCALE GENOMIC DNA]</scope>
    <source>
        <strain evidence="1 2">CBS 309.79</strain>
    </source>
</reference>
<evidence type="ECO:0000313" key="1">
    <source>
        <dbReference type="EMBL" id="TFK95613.1"/>
    </source>
</evidence>